<comment type="similarity">
    <text evidence="1">Belongs to the leucine-binding protein family.</text>
</comment>
<dbReference type="Proteomes" id="UP000317573">
    <property type="component" value="Unassembled WGS sequence"/>
</dbReference>
<dbReference type="InterPro" id="IPR028081">
    <property type="entry name" value="Leu-bd"/>
</dbReference>
<dbReference type="InterPro" id="IPR051010">
    <property type="entry name" value="BCAA_transport"/>
</dbReference>
<feature type="chain" id="PRO_5022080101" evidence="4">
    <location>
        <begin position="35"/>
        <end position="415"/>
    </location>
</feature>
<evidence type="ECO:0000256" key="2">
    <source>
        <dbReference type="ARBA" id="ARBA00022729"/>
    </source>
</evidence>
<dbReference type="EMBL" id="VLJT01000017">
    <property type="protein sequence ID" value="TWH16991.1"/>
    <property type="molecule type" value="Genomic_DNA"/>
</dbReference>
<reference evidence="6 7" key="1">
    <citation type="submission" date="2019-07" db="EMBL/GenBank/DDBJ databases">
        <title>Genome sequencing of lignin-degrading bacterial isolates.</title>
        <authorList>
            <person name="Gladden J."/>
        </authorList>
    </citation>
    <scope>NUCLEOTIDE SEQUENCE [LARGE SCALE GENOMIC DNA]</scope>
    <source>
        <strain evidence="6 7">J45</strain>
    </source>
</reference>
<evidence type="ECO:0000256" key="3">
    <source>
        <dbReference type="SAM" id="MobiDB-lite"/>
    </source>
</evidence>
<evidence type="ECO:0000256" key="1">
    <source>
        <dbReference type="ARBA" id="ARBA00010062"/>
    </source>
</evidence>
<evidence type="ECO:0000259" key="5">
    <source>
        <dbReference type="Pfam" id="PF13458"/>
    </source>
</evidence>
<evidence type="ECO:0000313" key="6">
    <source>
        <dbReference type="EMBL" id="TWH16991.1"/>
    </source>
</evidence>
<dbReference type="CDD" id="cd06341">
    <property type="entry name" value="PBP1_ABC_ligand_binding-like"/>
    <property type="match status" value="1"/>
</dbReference>
<gene>
    <name evidence="6" type="ORF">L618_000200000720</name>
</gene>
<feature type="domain" description="Leucine-binding protein" evidence="5">
    <location>
        <begin position="61"/>
        <end position="393"/>
    </location>
</feature>
<feature type="region of interest" description="Disordered" evidence="3">
    <location>
        <begin position="35"/>
        <end position="60"/>
    </location>
</feature>
<dbReference type="PANTHER" id="PTHR30483:SF6">
    <property type="entry name" value="PERIPLASMIC BINDING PROTEIN OF ABC TRANSPORTER FOR NATURAL AMINO ACIDS"/>
    <property type="match status" value="1"/>
</dbReference>
<sequence>MSQMFGSTRRESVKRMRLGLLLVTSALVVGTACGSTDDSADAGSAEAPSSAFPDNPATGTPVRIGVINPEGGPAISMPDNRRAAEAAAEYANAHLGGIGGHPIELEICAAKEDPASNQDCANQMVEKGVAAVVVPSSGHGAAMVPIITGAGIPYMTPSGTTPAELTSPSAYALNSGFPGSLAAMANYAAEQGYQKVAAFVIDTGAVIASTQALGDSTFGAAGVELKIAPVTPGTPDATPQVSAGLADGVDAVAVIGDATMCTSVLRSMMTLGADQAKMIIQPCLDPSVIDAVGDSLDGATAFLGADIDSDEPEAVLYRSVMERYAPDADINGFTFTGYQAMLGLIRAAENLEGEPTSAAIDDAIKTAVDVPMPAADGISFTCDGTAMPGMPAVCANQGIIATVEGGKATDPKVGQ</sequence>
<proteinExistence type="inferred from homology"/>
<evidence type="ECO:0000256" key="4">
    <source>
        <dbReference type="SAM" id="SignalP"/>
    </source>
</evidence>
<dbReference type="SUPFAM" id="SSF53822">
    <property type="entry name" value="Periplasmic binding protein-like I"/>
    <property type="match status" value="1"/>
</dbReference>
<name>A0A562E5C7_RHORH</name>
<protein>
    <submittedName>
        <fullName evidence="6">Branched-chain amino acid transport system substrate-binding protein</fullName>
    </submittedName>
</protein>
<comment type="caution">
    <text evidence="6">The sequence shown here is derived from an EMBL/GenBank/DDBJ whole genome shotgun (WGS) entry which is preliminary data.</text>
</comment>
<dbReference type="Gene3D" id="3.40.50.2300">
    <property type="match status" value="2"/>
</dbReference>
<keyword evidence="2 4" id="KW-0732">Signal</keyword>
<dbReference type="PANTHER" id="PTHR30483">
    <property type="entry name" value="LEUCINE-SPECIFIC-BINDING PROTEIN"/>
    <property type="match status" value="1"/>
</dbReference>
<evidence type="ECO:0000313" key="7">
    <source>
        <dbReference type="Proteomes" id="UP000317573"/>
    </source>
</evidence>
<dbReference type="Pfam" id="PF13458">
    <property type="entry name" value="Peripla_BP_6"/>
    <property type="match status" value="1"/>
</dbReference>
<feature type="signal peptide" evidence="4">
    <location>
        <begin position="1"/>
        <end position="34"/>
    </location>
</feature>
<dbReference type="AlphaFoldDB" id="A0A562E5C7"/>
<accession>A0A562E5C7</accession>
<organism evidence="6 7">
    <name type="scientific">Rhodococcus rhodochrous J45</name>
    <dbReference type="NCBI Taxonomy" id="935266"/>
    <lineage>
        <taxon>Bacteria</taxon>
        <taxon>Bacillati</taxon>
        <taxon>Actinomycetota</taxon>
        <taxon>Actinomycetes</taxon>
        <taxon>Mycobacteriales</taxon>
        <taxon>Nocardiaceae</taxon>
        <taxon>Rhodococcus</taxon>
    </lineage>
</organism>
<dbReference type="InterPro" id="IPR028082">
    <property type="entry name" value="Peripla_BP_I"/>
</dbReference>